<evidence type="ECO:0000259" key="12">
    <source>
        <dbReference type="Pfam" id="PF06419"/>
    </source>
</evidence>
<dbReference type="Pfam" id="PF06419">
    <property type="entry name" value="COG6_N"/>
    <property type="match status" value="1"/>
</dbReference>
<feature type="domain" description="Conserved Oligomeric Golgi complex subunit 6 C-terminal" evidence="13">
    <location>
        <begin position="111"/>
        <end position="600"/>
    </location>
</feature>
<dbReference type="GeneID" id="37267752"/>
<dbReference type="SMART" id="SM01087">
    <property type="entry name" value="COG6"/>
    <property type="match status" value="1"/>
</dbReference>
<dbReference type="GO" id="GO:0017119">
    <property type="term" value="C:Golgi transport complex"/>
    <property type="evidence" value="ECO:0007669"/>
    <property type="project" value="UniProtKB-UniRule"/>
</dbReference>
<gene>
    <name evidence="14" type="ORF">FA09DRAFT_297408</name>
</gene>
<dbReference type="PANTHER" id="PTHR21506">
    <property type="entry name" value="COMPONENT OF OLIGOMERIC GOLGI COMPLEX 6"/>
    <property type="match status" value="1"/>
</dbReference>
<evidence type="ECO:0000256" key="8">
    <source>
        <dbReference type="ARBA" id="ARBA00031348"/>
    </source>
</evidence>
<dbReference type="GO" id="GO:0015031">
    <property type="term" value="P:protein transport"/>
    <property type="evidence" value="ECO:0007669"/>
    <property type="project" value="UniProtKB-KW"/>
</dbReference>
<dbReference type="InterPro" id="IPR048368">
    <property type="entry name" value="COG6_N"/>
</dbReference>
<dbReference type="RefSeq" id="XP_025598518.1">
    <property type="nucleotide sequence ID" value="XM_025740206.1"/>
</dbReference>
<comment type="subcellular location">
    <subcellularLocation>
        <location evidence="1 10">Golgi apparatus membrane</location>
        <topology evidence="1 10">Peripheral membrane protein</topology>
    </subcellularLocation>
</comment>
<dbReference type="Pfam" id="PF20653">
    <property type="entry name" value="COG6_C"/>
    <property type="match status" value="1"/>
</dbReference>
<evidence type="ECO:0000256" key="4">
    <source>
        <dbReference type="ARBA" id="ARBA00022448"/>
    </source>
</evidence>
<evidence type="ECO:0000256" key="11">
    <source>
        <dbReference type="SAM" id="MobiDB-lite"/>
    </source>
</evidence>
<feature type="non-terminal residue" evidence="14">
    <location>
        <position position="1"/>
    </location>
</feature>
<keyword evidence="5 10" id="KW-0653">Protein transport</keyword>
<evidence type="ECO:0000313" key="15">
    <source>
        <dbReference type="Proteomes" id="UP000245946"/>
    </source>
</evidence>
<accession>A0A316Z9E2</accession>
<evidence type="ECO:0000256" key="7">
    <source>
        <dbReference type="ARBA" id="ARBA00023136"/>
    </source>
</evidence>
<feature type="compositionally biased region" description="Low complexity" evidence="11">
    <location>
        <begin position="616"/>
        <end position="629"/>
    </location>
</feature>
<comment type="function">
    <text evidence="9">Acts as a component of the peripheral membrane COG complex that is involved in intra-Golgi protein trafficking. COG is located at the cis-Golgi, and regulates tethering of retrograde intra-Golgi vesicles and possibly a number of other membrane trafficking events.</text>
</comment>
<comment type="function">
    <text evidence="10">Acts as component of the peripheral membrane COG complex that is involved in intra-Golgi protein trafficking. COG is located at the cis-Golgi, and regulates tethering of retrograde intra-Golgi vesicles and possibly a number of other membrane trafficking events.</text>
</comment>
<dbReference type="OrthoDB" id="272987at2759"/>
<evidence type="ECO:0000256" key="5">
    <source>
        <dbReference type="ARBA" id="ARBA00022927"/>
    </source>
</evidence>
<evidence type="ECO:0000313" key="14">
    <source>
        <dbReference type="EMBL" id="PWN98239.1"/>
    </source>
</evidence>
<keyword evidence="15" id="KW-1185">Reference proteome</keyword>
<evidence type="ECO:0000259" key="13">
    <source>
        <dbReference type="Pfam" id="PF20653"/>
    </source>
</evidence>
<dbReference type="AlphaFoldDB" id="A0A316Z9E2"/>
<dbReference type="PANTHER" id="PTHR21506:SF0">
    <property type="entry name" value="CONSERVED OLIGOMERIC GOLGI COMPLEX SUBUNIT 6"/>
    <property type="match status" value="1"/>
</dbReference>
<evidence type="ECO:0000256" key="1">
    <source>
        <dbReference type="ARBA" id="ARBA00004395"/>
    </source>
</evidence>
<keyword evidence="4 10" id="KW-0813">Transport</keyword>
<dbReference type="GO" id="GO:0000139">
    <property type="term" value="C:Golgi membrane"/>
    <property type="evidence" value="ECO:0007669"/>
    <property type="project" value="UniProtKB-SubCell"/>
</dbReference>
<protein>
    <recommendedName>
        <fullName evidence="3 10">Conserved oligomeric Golgi complex subunit 6</fullName>
        <shortName evidence="10">COG complex subunit 6</shortName>
    </recommendedName>
    <alternativeName>
        <fullName evidence="8 10">Component of oligomeric Golgi complex 6</fullName>
    </alternativeName>
</protein>
<feature type="region of interest" description="Disordered" evidence="11">
    <location>
        <begin position="608"/>
        <end position="629"/>
    </location>
</feature>
<keyword evidence="7 10" id="KW-0472">Membrane</keyword>
<dbReference type="Proteomes" id="UP000245946">
    <property type="component" value="Unassembled WGS sequence"/>
</dbReference>
<comment type="similarity">
    <text evidence="2 10">Belongs to the COG6 family.</text>
</comment>
<keyword evidence="6 10" id="KW-0333">Golgi apparatus</keyword>
<comment type="subunit">
    <text evidence="10">Component of the conserved oligomeric Golgi complex.</text>
</comment>
<dbReference type="GO" id="GO:0006891">
    <property type="term" value="P:intra-Golgi vesicle-mediated transport"/>
    <property type="evidence" value="ECO:0007669"/>
    <property type="project" value="UniProtKB-UniRule"/>
</dbReference>
<reference evidence="14 15" key="1">
    <citation type="journal article" date="2018" name="Mol. Biol. Evol.">
        <title>Broad Genomic Sampling Reveals a Smut Pathogenic Ancestry of the Fungal Clade Ustilaginomycotina.</title>
        <authorList>
            <person name="Kijpornyongpan T."/>
            <person name="Mondo S.J."/>
            <person name="Barry K."/>
            <person name="Sandor L."/>
            <person name="Lee J."/>
            <person name="Lipzen A."/>
            <person name="Pangilinan J."/>
            <person name="LaButti K."/>
            <person name="Hainaut M."/>
            <person name="Henrissat B."/>
            <person name="Grigoriev I.V."/>
            <person name="Spatafora J.W."/>
            <person name="Aime M.C."/>
        </authorList>
    </citation>
    <scope>NUCLEOTIDE SEQUENCE [LARGE SCALE GENOMIC DNA]</scope>
    <source>
        <strain evidence="14 15">MCA 4186</strain>
    </source>
</reference>
<evidence type="ECO:0000256" key="10">
    <source>
        <dbReference type="RuleBase" id="RU365075"/>
    </source>
</evidence>
<feature type="domain" description="Conserved oligomeric complex COG6 N-terminal" evidence="12">
    <location>
        <begin position="4"/>
        <end position="72"/>
    </location>
</feature>
<evidence type="ECO:0000256" key="3">
    <source>
        <dbReference type="ARBA" id="ARBA00020973"/>
    </source>
</evidence>
<evidence type="ECO:0000256" key="9">
    <source>
        <dbReference type="ARBA" id="ARBA00043873"/>
    </source>
</evidence>
<sequence>LTLLTEHVDSMSAAADDVQARLHAAASASAYLREHAVGLQRQRTTTASQSTLLSLFLARFTLTEAEAEAVTSRAVPIGTELFAALDRLAQIRSDCAVLLVGREEGEQGGMRAGMDIMDASAAQLDAAQTKMARWLLFEFRQPFREGAEVGGTMREAVRRLEARPDLLRPALQILAATRASNLSAAFHAALTQGGGAPSFLPRPIEVHAHDPQRYVGDMLAWVHQAVASEREFLVGLFGREAEVEPGERGGRRMGEKRRGIESVDWTKGRGEEERRVREVLDRVMEGCGRPLKLRIEQTVNSQEGCITTFHLASLVHFYRVTMDHTVGSKASLSRILAECVQTSYEAFLRTLDRLAAGLERISEPPSASLDAPPPLLGACSTLKELLAVHQSSLSEQDLFPGSEASAATSSSGGPNLANVLGRIVDPLLALCRRMAEAHAGAWEASLFLTNCLSHLKAVLSPYAFAEQTVRDVEKDIAEQILHMTESQYVHLLGESGLASILDAIENRPPGIALAQQAGATPDALAKQLAKLEAFLGSPQLIAPARLALLSAPSLRAVVHAGSLRRLARAYARIEEEIRLPTSAYPAGVMKRSAAEIRLLLGIEEEREDVPEETSIAEAVAEAEPPAGER</sequence>
<dbReference type="EMBL" id="KZ819292">
    <property type="protein sequence ID" value="PWN98239.1"/>
    <property type="molecule type" value="Genomic_DNA"/>
</dbReference>
<dbReference type="STRING" id="58919.A0A316Z9E2"/>
<dbReference type="InterPro" id="IPR048369">
    <property type="entry name" value="COG6_C"/>
</dbReference>
<name>A0A316Z9E2_9BASI</name>
<dbReference type="InterPro" id="IPR010490">
    <property type="entry name" value="COG6"/>
</dbReference>
<organism evidence="14 15">
    <name type="scientific">Tilletiopsis washingtonensis</name>
    <dbReference type="NCBI Taxonomy" id="58919"/>
    <lineage>
        <taxon>Eukaryota</taxon>
        <taxon>Fungi</taxon>
        <taxon>Dikarya</taxon>
        <taxon>Basidiomycota</taxon>
        <taxon>Ustilaginomycotina</taxon>
        <taxon>Exobasidiomycetes</taxon>
        <taxon>Entylomatales</taxon>
        <taxon>Entylomatales incertae sedis</taxon>
        <taxon>Tilletiopsis</taxon>
    </lineage>
</organism>
<evidence type="ECO:0000256" key="2">
    <source>
        <dbReference type="ARBA" id="ARBA00011023"/>
    </source>
</evidence>
<evidence type="ECO:0000256" key="6">
    <source>
        <dbReference type="ARBA" id="ARBA00023034"/>
    </source>
</evidence>
<proteinExistence type="inferred from homology"/>